<gene>
    <name evidence="1" type="ORF">Micbo1qcDRAFT_164791</name>
</gene>
<dbReference type="InterPro" id="IPR036770">
    <property type="entry name" value="Ankyrin_rpt-contain_sf"/>
</dbReference>
<reference evidence="2" key="1">
    <citation type="submission" date="2016-02" db="EMBL/GenBank/DDBJ databases">
        <title>Draft genome sequence of Microdochium bolleyi, a fungal endophyte of beachgrass.</title>
        <authorList>
            <consortium name="DOE Joint Genome Institute"/>
            <person name="David A.S."/>
            <person name="May G."/>
            <person name="Haridas S."/>
            <person name="Lim J."/>
            <person name="Wang M."/>
            <person name="Labutti K."/>
            <person name="Lipzen A."/>
            <person name="Barry K."/>
            <person name="Grigoriev I.V."/>
        </authorList>
    </citation>
    <scope>NUCLEOTIDE SEQUENCE [LARGE SCALE GENOMIC DNA]</scope>
    <source>
        <strain evidence="2">J235TASD1</strain>
    </source>
</reference>
<name>A0A136IZ91_9PEZI</name>
<dbReference type="Pfam" id="PF12796">
    <property type="entry name" value="Ank_2"/>
    <property type="match status" value="1"/>
</dbReference>
<dbReference type="SUPFAM" id="SSF48403">
    <property type="entry name" value="Ankyrin repeat"/>
    <property type="match status" value="1"/>
</dbReference>
<accession>A0A136IZ91</accession>
<evidence type="ECO:0000313" key="2">
    <source>
        <dbReference type="Proteomes" id="UP000070501"/>
    </source>
</evidence>
<proteinExistence type="predicted"/>
<dbReference type="STRING" id="196109.A0A136IZ91"/>
<evidence type="ECO:0000313" key="1">
    <source>
        <dbReference type="EMBL" id="KXJ90257.1"/>
    </source>
</evidence>
<keyword evidence="2" id="KW-1185">Reference proteome</keyword>
<dbReference type="OrthoDB" id="427518at2759"/>
<sequence>MAALGGHIEVMKKLILRGANPNAWGADIGPVVNAAISSGNRAAVELLVEHGVSLHMENDDSENLSPLAYAACLSDPPMFQYLIEKYADRLPAEEFSKALVT</sequence>
<dbReference type="InterPro" id="IPR002110">
    <property type="entry name" value="Ankyrin_rpt"/>
</dbReference>
<dbReference type="EMBL" id="KQ964253">
    <property type="protein sequence ID" value="KXJ90257.1"/>
    <property type="molecule type" value="Genomic_DNA"/>
</dbReference>
<dbReference type="Gene3D" id="1.25.40.20">
    <property type="entry name" value="Ankyrin repeat-containing domain"/>
    <property type="match status" value="1"/>
</dbReference>
<dbReference type="AlphaFoldDB" id="A0A136IZ91"/>
<protein>
    <submittedName>
        <fullName evidence="1">Uncharacterized protein</fullName>
    </submittedName>
</protein>
<feature type="non-terminal residue" evidence="1">
    <location>
        <position position="101"/>
    </location>
</feature>
<dbReference type="InParanoid" id="A0A136IZ91"/>
<organism evidence="1 2">
    <name type="scientific">Microdochium bolleyi</name>
    <dbReference type="NCBI Taxonomy" id="196109"/>
    <lineage>
        <taxon>Eukaryota</taxon>
        <taxon>Fungi</taxon>
        <taxon>Dikarya</taxon>
        <taxon>Ascomycota</taxon>
        <taxon>Pezizomycotina</taxon>
        <taxon>Sordariomycetes</taxon>
        <taxon>Xylariomycetidae</taxon>
        <taxon>Xylariales</taxon>
        <taxon>Microdochiaceae</taxon>
        <taxon>Microdochium</taxon>
    </lineage>
</organism>
<dbReference type="Proteomes" id="UP000070501">
    <property type="component" value="Unassembled WGS sequence"/>
</dbReference>